<evidence type="ECO:0000256" key="1">
    <source>
        <dbReference type="SAM" id="MobiDB-lite"/>
    </source>
</evidence>
<feature type="non-terminal residue" evidence="2">
    <location>
        <position position="135"/>
    </location>
</feature>
<sequence length="135" mass="15883">MLIVRCRDDADDRSSAEQKINKKRRLLKDLIMFQQAQSNNNNLPPNYLQFHENAFVSPLNLINITHPAPISFGRAPHFLKQTIPQYDTSSSHLQSIDTNKLHMYQFLAKRKLKEDQRKKEITEKTPPQPKFQQRN</sequence>
<feature type="region of interest" description="Disordered" evidence="1">
    <location>
        <begin position="112"/>
        <end position="135"/>
    </location>
</feature>
<dbReference type="Proteomes" id="UP000663873">
    <property type="component" value="Unassembled WGS sequence"/>
</dbReference>
<protein>
    <submittedName>
        <fullName evidence="2">Uncharacterized protein</fullName>
    </submittedName>
</protein>
<evidence type="ECO:0000313" key="3">
    <source>
        <dbReference type="Proteomes" id="UP000663873"/>
    </source>
</evidence>
<organism evidence="2 3">
    <name type="scientific">Rotaria socialis</name>
    <dbReference type="NCBI Taxonomy" id="392032"/>
    <lineage>
        <taxon>Eukaryota</taxon>
        <taxon>Metazoa</taxon>
        <taxon>Spiralia</taxon>
        <taxon>Gnathifera</taxon>
        <taxon>Rotifera</taxon>
        <taxon>Eurotatoria</taxon>
        <taxon>Bdelloidea</taxon>
        <taxon>Philodinida</taxon>
        <taxon>Philodinidae</taxon>
        <taxon>Rotaria</taxon>
    </lineage>
</organism>
<keyword evidence="3" id="KW-1185">Reference proteome</keyword>
<proteinExistence type="predicted"/>
<evidence type="ECO:0000313" key="2">
    <source>
        <dbReference type="EMBL" id="CAF4644016.1"/>
    </source>
</evidence>
<dbReference type="EMBL" id="CAJOBP010029207">
    <property type="protein sequence ID" value="CAF4644016.1"/>
    <property type="molecule type" value="Genomic_DNA"/>
</dbReference>
<comment type="caution">
    <text evidence="2">The sequence shown here is derived from an EMBL/GenBank/DDBJ whole genome shotgun (WGS) entry which is preliminary data.</text>
</comment>
<gene>
    <name evidence="2" type="ORF">UJA718_LOCUS33307</name>
</gene>
<feature type="compositionally biased region" description="Basic and acidic residues" evidence="1">
    <location>
        <begin position="112"/>
        <end position="123"/>
    </location>
</feature>
<accession>A0A821EWM3</accession>
<reference evidence="2" key="1">
    <citation type="submission" date="2021-02" db="EMBL/GenBank/DDBJ databases">
        <authorList>
            <person name="Nowell W R."/>
        </authorList>
    </citation>
    <scope>NUCLEOTIDE SEQUENCE</scope>
</reference>
<dbReference type="AlphaFoldDB" id="A0A821EWM3"/>
<name>A0A821EWM3_9BILA</name>